<organism evidence="1 2">
    <name type="scientific">Syphacia muris</name>
    <dbReference type="NCBI Taxonomy" id="451379"/>
    <lineage>
        <taxon>Eukaryota</taxon>
        <taxon>Metazoa</taxon>
        <taxon>Ecdysozoa</taxon>
        <taxon>Nematoda</taxon>
        <taxon>Chromadorea</taxon>
        <taxon>Rhabditida</taxon>
        <taxon>Spirurina</taxon>
        <taxon>Oxyuridomorpha</taxon>
        <taxon>Oxyuroidea</taxon>
        <taxon>Oxyuridae</taxon>
        <taxon>Syphacia</taxon>
    </lineage>
</organism>
<name>A0A0N5AYF5_9BILA</name>
<keyword evidence="1" id="KW-1185">Reference proteome</keyword>
<sequence length="158" mass="17297">MRSDNTRIGSCCNSLPSSDAVAEHRNDDNSLIISGFLHSKSLSVQKIISVNGETFGGLHKATEKLVDVSSSRPKDAEILDSSSVLSLKIVCNSRSANFVQYFAKIKEEETNCCFLAVEPEQLVNDELVDLLLDYMAGSTAVKTVGMDIKTTDRKNHIQ</sequence>
<dbReference type="WBParaSite" id="SMUV_0000999401-mRNA-1">
    <property type="protein sequence ID" value="SMUV_0000999401-mRNA-1"/>
    <property type="gene ID" value="SMUV_0000999401"/>
</dbReference>
<proteinExistence type="predicted"/>
<reference evidence="2" key="1">
    <citation type="submission" date="2017-02" db="UniProtKB">
        <authorList>
            <consortium name="WormBaseParasite"/>
        </authorList>
    </citation>
    <scope>IDENTIFICATION</scope>
</reference>
<evidence type="ECO:0000313" key="1">
    <source>
        <dbReference type="Proteomes" id="UP000046393"/>
    </source>
</evidence>
<protein>
    <submittedName>
        <fullName evidence="2">BTB domain-containing protein</fullName>
    </submittedName>
</protein>
<dbReference type="Proteomes" id="UP000046393">
    <property type="component" value="Unplaced"/>
</dbReference>
<dbReference type="AlphaFoldDB" id="A0A0N5AYF5"/>
<evidence type="ECO:0000313" key="2">
    <source>
        <dbReference type="WBParaSite" id="SMUV_0000999401-mRNA-1"/>
    </source>
</evidence>
<accession>A0A0N5AYF5</accession>